<dbReference type="EMBL" id="JACHBU010000004">
    <property type="protein sequence ID" value="MBB6508972.1"/>
    <property type="molecule type" value="Genomic_DNA"/>
</dbReference>
<accession>A0A7X0JLN3</accession>
<name>A0A7X0JLN3_9HYPH</name>
<dbReference type="Proteomes" id="UP000585437">
    <property type="component" value="Unassembled WGS sequence"/>
</dbReference>
<keyword evidence="2" id="KW-0238">DNA-binding</keyword>
<dbReference type="Pfam" id="PF12802">
    <property type="entry name" value="MarR_2"/>
    <property type="match status" value="1"/>
</dbReference>
<dbReference type="AlphaFoldDB" id="A0A7X0JLN3"/>
<dbReference type="RefSeq" id="WP_113167485.1">
    <property type="nucleotide sequence ID" value="NZ_JACHBU010000004.1"/>
</dbReference>
<dbReference type="InterPro" id="IPR036388">
    <property type="entry name" value="WH-like_DNA-bd_sf"/>
</dbReference>
<dbReference type="GO" id="GO:0003700">
    <property type="term" value="F:DNA-binding transcription factor activity"/>
    <property type="evidence" value="ECO:0007669"/>
    <property type="project" value="InterPro"/>
</dbReference>
<dbReference type="InterPro" id="IPR036390">
    <property type="entry name" value="WH_DNA-bd_sf"/>
</dbReference>
<dbReference type="PANTHER" id="PTHR33164:SF57">
    <property type="entry name" value="MARR-FAMILY TRANSCRIPTIONAL REGULATOR"/>
    <property type="match status" value="1"/>
</dbReference>
<dbReference type="SMART" id="SM00347">
    <property type="entry name" value="HTH_MARR"/>
    <property type="match status" value="1"/>
</dbReference>
<dbReference type="InterPro" id="IPR000835">
    <property type="entry name" value="HTH_MarR-typ"/>
</dbReference>
<comment type="caution">
    <text evidence="2">The sequence shown here is derived from an EMBL/GenBank/DDBJ whole genome shotgun (WGS) entry which is preliminary data.</text>
</comment>
<dbReference type="InterPro" id="IPR039422">
    <property type="entry name" value="MarR/SlyA-like"/>
</dbReference>
<dbReference type="Gene3D" id="1.10.10.10">
    <property type="entry name" value="Winged helix-like DNA-binding domain superfamily/Winged helix DNA-binding domain"/>
    <property type="match status" value="1"/>
</dbReference>
<dbReference type="GO" id="GO:0006950">
    <property type="term" value="P:response to stress"/>
    <property type="evidence" value="ECO:0007669"/>
    <property type="project" value="TreeGrafter"/>
</dbReference>
<evidence type="ECO:0000313" key="2">
    <source>
        <dbReference type="EMBL" id="MBB6508972.1"/>
    </source>
</evidence>
<dbReference type="PROSITE" id="PS50995">
    <property type="entry name" value="HTH_MARR_2"/>
    <property type="match status" value="1"/>
</dbReference>
<protein>
    <submittedName>
        <fullName evidence="2">DNA-binding MarR family transcriptional regulator</fullName>
    </submittedName>
</protein>
<organism evidence="2 3">
    <name type="scientific">Rhizobium soli</name>
    <dbReference type="NCBI Taxonomy" id="424798"/>
    <lineage>
        <taxon>Bacteria</taxon>
        <taxon>Pseudomonadati</taxon>
        <taxon>Pseudomonadota</taxon>
        <taxon>Alphaproteobacteria</taxon>
        <taxon>Hyphomicrobiales</taxon>
        <taxon>Rhizobiaceae</taxon>
        <taxon>Rhizobium/Agrobacterium group</taxon>
        <taxon>Rhizobium</taxon>
    </lineage>
</organism>
<gene>
    <name evidence="2" type="ORF">F4695_002329</name>
</gene>
<keyword evidence="3" id="KW-1185">Reference proteome</keyword>
<sequence>MTTTISASDPQPSTETAAFAEGLSRVSDNLTRMRHLMGRRMIARTAIANTVPGLETAHLDVLDVMGRIEGEITVGAIAETMRIDPSRGSRLVTDLVSRGVLRRDASQEDGRRSLLVRTELGDALLTELQAVKRSLLVNVLGDWPEEELSAFSHLFEKFISGFEAVYPGGAGRPSPT</sequence>
<evidence type="ECO:0000313" key="3">
    <source>
        <dbReference type="Proteomes" id="UP000585437"/>
    </source>
</evidence>
<evidence type="ECO:0000259" key="1">
    <source>
        <dbReference type="PROSITE" id="PS50995"/>
    </source>
</evidence>
<proteinExistence type="predicted"/>
<dbReference type="SUPFAM" id="SSF46785">
    <property type="entry name" value="Winged helix' DNA-binding domain"/>
    <property type="match status" value="1"/>
</dbReference>
<dbReference type="PANTHER" id="PTHR33164">
    <property type="entry name" value="TRANSCRIPTIONAL REGULATOR, MARR FAMILY"/>
    <property type="match status" value="1"/>
</dbReference>
<dbReference type="GO" id="GO:0003677">
    <property type="term" value="F:DNA binding"/>
    <property type="evidence" value="ECO:0007669"/>
    <property type="project" value="UniProtKB-KW"/>
</dbReference>
<reference evidence="2 3" key="1">
    <citation type="submission" date="2020-08" db="EMBL/GenBank/DDBJ databases">
        <title>The Agave Microbiome: Exploring the role of microbial communities in plant adaptations to desert environments.</title>
        <authorList>
            <person name="Partida-Martinez L.P."/>
        </authorList>
    </citation>
    <scope>NUCLEOTIDE SEQUENCE [LARGE SCALE GENOMIC DNA]</scope>
    <source>
        <strain evidence="2 3">AS3.12</strain>
    </source>
</reference>
<feature type="domain" description="HTH marR-type" evidence="1">
    <location>
        <begin position="27"/>
        <end position="160"/>
    </location>
</feature>